<accession>A0A1M6MRL8</accession>
<dbReference type="InterPro" id="IPR005143">
    <property type="entry name" value="TF_LuxR_autoind-bd_dom"/>
</dbReference>
<proteinExistence type="predicted"/>
<dbReference type="Pfam" id="PF00196">
    <property type="entry name" value="GerE"/>
    <property type="match status" value="1"/>
</dbReference>
<dbReference type="STRING" id="169427.SAMN05192548_100867"/>
<organism evidence="5 6">
    <name type="scientific">Paraburkholderia terricola</name>
    <dbReference type="NCBI Taxonomy" id="169427"/>
    <lineage>
        <taxon>Bacteria</taxon>
        <taxon>Pseudomonadati</taxon>
        <taxon>Pseudomonadota</taxon>
        <taxon>Betaproteobacteria</taxon>
        <taxon>Burkholderiales</taxon>
        <taxon>Burkholderiaceae</taxon>
        <taxon>Paraburkholderia</taxon>
    </lineage>
</organism>
<dbReference type="AlphaFoldDB" id="A0A1M6MRL8"/>
<dbReference type="InterPro" id="IPR036693">
    <property type="entry name" value="TF_LuxR_autoind-bd_dom_sf"/>
</dbReference>
<dbReference type="SMART" id="SM00421">
    <property type="entry name" value="HTH_LUXR"/>
    <property type="match status" value="1"/>
</dbReference>
<dbReference type="EMBL" id="FRAB01000008">
    <property type="protein sequence ID" value="SHJ86056.1"/>
    <property type="molecule type" value="Genomic_DNA"/>
</dbReference>
<evidence type="ECO:0000313" key="6">
    <source>
        <dbReference type="Proteomes" id="UP000184395"/>
    </source>
</evidence>
<evidence type="ECO:0000256" key="1">
    <source>
        <dbReference type="ARBA" id="ARBA00023015"/>
    </source>
</evidence>
<keyword evidence="3" id="KW-0804">Transcription</keyword>
<dbReference type="RefSeq" id="WP_073428353.1">
    <property type="nucleotide sequence ID" value="NZ_CADFGY010000010.1"/>
</dbReference>
<dbReference type="SUPFAM" id="SSF46894">
    <property type="entry name" value="C-terminal effector domain of the bipartite response regulators"/>
    <property type="match status" value="1"/>
</dbReference>
<dbReference type="InterPro" id="IPR036388">
    <property type="entry name" value="WH-like_DNA-bd_sf"/>
</dbReference>
<dbReference type="Pfam" id="PF03472">
    <property type="entry name" value="Autoind_bind"/>
    <property type="match status" value="1"/>
</dbReference>
<evidence type="ECO:0000256" key="3">
    <source>
        <dbReference type="ARBA" id="ARBA00023163"/>
    </source>
</evidence>
<keyword evidence="1" id="KW-0805">Transcription regulation</keyword>
<dbReference type="Gene3D" id="3.30.450.80">
    <property type="entry name" value="Transcription factor LuxR-like, autoinducer-binding domain"/>
    <property type="match status" value="1"/>
</dbReference>
<evidence type="ECO:0000313" key="5">
    <source>
        <dbReference type="EMBL" id="SHJ86056.1"/>
    </source>
</evidence>
<dbReference type="Proteomes" id="UP000184395">
    <property type="component" value="Unassembled WGS sequence"/>
</dbReference>
<dbReference type="KEGG" id="pts:CUJ90_30870"/>
<protein>
    <submittedName>
        <fullName evidence="5">Regulatory protein, luxR family</fullName>
    </submittedName>
</protein>
<dbReference type="GO" id="GO:0006355">
    <property type="term" value="P:regulation of DNA-templated transcription"/>
    <property type="evidence" value="ECO:0007669"/>
    <property type="project" value="InterPro"/>
</dbReference>
<dbReference type="SUPFAM" id="SSF75516">
    <property type="entry name" value="Pheromone-binding domain of LuxR-like quorum-sensing transcription factors"/>
    <property type="match status" value="1"/>
</dbReference>
<keyword evidence="2" id="KW-0238">DNA-binding</keyword>
<dbReference type="OrthoDB" id="9149076at2"/>
<evidence type="ECO:0000256" key="2">
    <source>
        <dbReference type="ARBA" id="ARBA00023125"/>
    </source>
</evidence>
<dbReference type="Gene3D" id="1.10.10.10">
    <property type="entry name" value="Winged helix-like DNA-binding domain superfamily/Winged helix DNA-binding domain"/>
    <property type="match status" value="1"/>
</dbReference>
<dbReference type="InterPro" id="IPR016032">
    <property type="entry name" value="Sig_transdc_resp-reg_C-effctor"/>
</dbReference>
<sequence>MNQNMERDAAAGDAITPTLFDIDDVVVDPETVASTAFVAPGATLASLAHELATAADGATRRALMDAALARAGFDSLCYVRMLRIGEQVTQAAWLESYSPTGWASRYCRENFFAVDPRMATACHVEWPFTWDMKRLAEAAATTRNAAATRRFADAAIDAGLRSGVCLGIVTANRFERCVVALSGAQPADAWKDSNAGTAIGAAYALAVGVHTLVDAYASRLLPRYHANDLSEIQRAVLRDIGHGKNDREIAAALKLAPRCVAQHVRELQARYHARNRTQLAYVAGGILNGQASDAPTRQT</sequence>
<dbReference type="GO" id="GO:0003677">
    <property type="term" value="F:DNA binding"/>
    <property type="evidence" value="ECO:0007669"/>
    <property type="project" value="UniProtKB-KW"/>
</dbReference>
<dbReference type="InterPro" id="IPR000792">
    <property type="entry name" value="Tscrpt_reg_LuxR_C"/>
</dbReference>
<feature type="domain" description="HTH luxR-type" evidence="4">
    <location>
        <begin position="226"/>
        <end position="283"/>
    </location>
</feature>
<reference evidence="5 6" key="1">
    <citation type="submission" date="2016-11" db="EMBL/GenBank/DDBJ databases">
        <authorList>
            <person name="Jaros S."/>
            <person name="Januszkiewicz K."/>
            <person name="Wedrychowicz H."/>
        </authorList>
    </citation>
    <scope>NUCLEOTIDE SEQUENCE [LARGE SCALE GENOMIC DNA]</scope>
    <source>
        <strain evidence="5 6">LMG 20594</strain>
    </source>
</reference>
<evidence type="ECO:0000259" key="4">
    <source>
        <dbReference type="SMART" id="SM00421"/>
    </source>
</evidence>
<gene>
    <name evidence="5" type="ORF">SAMN05192548_100867</name>
</gene>
<name>A0A1M6MRL8_9BURK</name>
<dbReference type="GeneID" id="301982498"/>